<evidence type="ECO:0000259" key="7">
    <source>
        <dbReference type="Pfam" id="PF00177"/>
    </source>
</evidence>
<name>A0A2H0KBP0_9BACT</name>
<dbReference type="FunFam" id="1.10.455.10:FF:000001">
    <property type="entry name" value="30S ribosomal protein S7"/>
    <property type="match status" value="1"/>
</dbReference>
<dbReference type="GO" id="GO:0000049">
    <property type="term" value="F:tRNA binding"/>
    <property type="evidence" value="ECO:0007669"/>
    <property type="project" value="UniProtKB-UniRule"/>
</dbReference>
<evidence type="ECO:0000313" key="8">
    <source>
        <dbReference type="EMBL" id="PIQ68670.1"/>
    </source>
</evidence>
<dbReference type="InterPro" id="IPR023798">
    <property type="entry name" value="Ribosomal_uS7_dom"/>
</dbReference>
<evidence type="ECO:0000256" key="3">
    <source>
        <dbReference type="ARBA" id="ARBA00022884"/>
    </source>
</evidence>
<comment type="function">
    <text evidence="6">One of the primary rRNA binding proteins, it binds directly to 16S rRNA where it nucleates assembly of the head domain of the 30S subunit. Is located at the subunit interface close to the decoding center, probably blocks exit of the E-site tRNA.</text>
</comment>
<dbReference type="Pfam" id="PF00177">
    <property type="entry name" value="Ribosomal_S7"/>
    <property type="match status" value="1"/>
</dbReference>
<comment type="caution">
    <text evidence="8">The sequence shown here is derived from an EMBL/GenBank/DDBJ whole genome shotgun (WGS) entry which is preliminary data.</text>
</comment>
<dbReference type="GO" id="GO:0019843">
    <property type="term" value="F:rRNA binding"/>
    <property type="evidence" value="ECO:0007669"/>
    <property type="project" value="UniProtKB-UniRule"/>
</dbReference>
<evidence type="ECO:0000313" key="9">
    <source>
        <dbReference type="Proteomes" id="UP000229342"/>
    </source>
</evidence>
<dbReference type="InterPro" id="IPR000235">
    <property type="entry name" value="Ribosomal_uS7"/>
</dbReference>
<dbReference type="InterPro" id="IPR005717">
    <property type="entry name" value="Ribosomal_uS7_bac/org-type"/>
</dbReference>
<feature type="domain" description="Small ribosomal subunit protein uS7" evidence="7">
    <location>
        <begin position="1"/>
        <end position="149"/>
    </location>
</feature>
<dbReference type="SUPFAM" id="SSF47973">
    <property type="entry name" value="Ribosomal protein S7"/>
    <property type="match status" value="1"/>
</dbReference>
<keyword evidence="5 6" id="KW-0687">Ribonucleoprotein</keyword>
<keyword evidence="6" id="KW-0820">tRNA-binding</keyword>
<dbReference type="GO" id="GO:0003735">
    <property type="term" value="F:structural constituent of ribosome"/>
    <property type="evidence" value="ECO:0007669"/>
    <property type="project" value="InterPro"/>
</dbReference>
<dbReference type="PANTHER" id="PTHR11205">
    <property type="entry name" value="RIBOSOMAL PROTEIN S7"/>
    <property type="match status" value="1"/>
</dbReference>
<evidence type="ECO:0000256" key="2">
    <source>
        <dbReference type="ARBA" id="ARBA00022730"/>
    </source>
</evidence>
<comment type="subunit">
    <text evidence="6">Part of the 30S ribosomal subunit. Contacts proteins S9 and S11.</text>
</comment>
<proteinExistence type="inferred from homology"/>
<dbReference type="Gene3D" id="1.10.455.10">
    <property type="entry name" value="Ribosomal protein S7 domain"/>
    <property type="match status" value="1"/>
</dbReference>
<gene>
    <name evidence="6" type="primary">rpsG</name>
    <name evidence="8" type="ORF">COV91_02825</name>
</gene>
<dbReference type="PIRSF" id="PIRSF002122">
    <property type="entry name" value="RPS7p_RPS7a_RPS5e_RPS7o"/>
    <property type="match status" value="1"/>
</dbReference>
<dbReference type="NCBIfam" id="TIGR01029">
    <property type="entry name" value="rpsG_bact"/>
    <property type="match status" value="1"/>
</dbReference>
<protein>
    <recommendedName>
        <fullName evidence="6">Small ribosomal subunit protein uS7</fullName>
    </recommendedName>
</protein>
<dbReference type="GO" id="GO:0015935">
    <property type="term" value="C:small ribosomal subunit"/>
    <property type="evidence" value="ECO:0007669"/>
    <property type="project" value="InterPro"/>
</dbReference>
<organism evidence="8 9">
    <name type="scientific">Candidatus Taylorbacteria bacterium CG11_big_fil_rev_8_21_14_0_20_46_11</name>
    <dbReference type="NCBI Taxonomy" id="1975025"/>
    <lineage>
        <taxon>Bacteria</taxon>
        <taxon>Candidatus Tayloriibacteriota</taxon>
    </lineage>
</organism>
<evidence type="ECO:0000256" key="6">
    <source>
        <dbReference type="HAMAP-Rule" id="MF_00480"/>
    </source>
</evidence>
<dbReference type="HAMAP" id="MF_00480_B">
    <property type="entry name" value="Ribosomal_uS7_B"/>
    <property type="match status" value="1"/>
</dbReference>
<keyword evidence="4 6" id="KW-0689">Ribosomal protein</keyword>
<reference evidence="8 9" key="1">
    <citation type="submission" date="2017-09" db="EMBL/GenBank/DDBJ databases">
        <title>Depth-based differentiation of microbial function through sediment-hosted aquifers and enrichment of novel symbionts in the deep terrestrial subsurface.</title>
        <authorList>
            <person name="Probst A.J."/>
            <person name="Ladd B."/>
            <person name="Jarett J.K."/>
            <person name="Geller-Mcgrath D.E."/>
            <person name="Sieber C.M."/>
            <person name="Emerson J.B."/>
            <person name="Anantharaman K."/>
            <person name="Thomas B.C."/>
            <person name="Malmstrom R."/>
            <person name="Stieglmeier M."/>
            <person name="Klingl A."/>
            <person name="Woyke T."/>
            <person name="Ryan C.M."/>
            <person name="Banfield J.F."/>
        </authorList>
    </citation>
    <scope>NUCLEOTIDE SEQUENCE [LARGE SCALE GENOMIC DNA]</scope>
    <source>
        <strain evidence="8">CG11_big_fil_rev_8_21_14_0_20_46_11</strain>
    </source>
</reference>
<dbReference type="GO" id="GO:0006412">
    <property type="term" value="P:translation"/>
    <property type="evidence" value="ECO:0007669"/>
    <property type="project" value="UniProtKB-UniRule"/>
</dbReference>
<dbReference type="CDD" id="cd14869">
    <property type="entry name" value="uS7_Bacteria"/>
    <property type="match status" value="1"/>
</dbReference>
<dbReference type="InterPro" id="IPR036823">
    <property type="entry name" value="Ribosomal_uS7_dom_sf"/>
</dbReference>
<keyword evidence="3 6" id="KW-0694">RNA-binding</keyword>
<evidence type="ECO:0000256" key="1">
    <source>
        <dbReference type="ARBA" id="ARBA00007151"/>
    </source>
</evidence>
<evidence type="ECO:0000256" key="4">
    <source>
        <dbReference type="ARBA" id="ARBA00022980"/>
    </source>
</evidence>
<comment type="similarity">
    <text evidence="1 6">Belongs to the universal ribosomal protein uS7 family.</text>
</comment>
<accession>A0A2H0KBP0</accession>
<dbReference type="AlphaFoldDB" id="A0A2H0KBP0"/>
<dbReference type="EMBL" id="PCVG01000035">
    <property type="protein sequence ID" value="PIQ68670.1"/>
    <property type="molecule type" value="Genomic_DNA"/>
</dbReference>
<evidence type="ECO:0000256" key="5">
    <source>
        <dbReference type="ARBA" id="ARBA00023274"/>
    </source>
</evidence>
<sequence length="156" mass="17972">MRRKIKNKKELAPDPLYNSPKVTKLINYCMEDGKKEAARKIVFGAFDVIKKQEKTENPLEVFDNALKNITPLMEVRSRRVGGANYQVPVEVRPERRTSLAFRWVIDAARKKKGRPMHVKLAEELILASKNEGDAVKKRENVHKMAEANKAFAHFAW</sequence>
<keyword evidence="2 6" id="KW-0699">rRNA-binding</keyword>
<dbReference type="Proteomes" id="UP000229342">
    <property type="component" value="Unassembled WGS sequence"/>
</dbReference>